<sequence length="219" mass="23216">MTGGGGGGGYNVTETALAQTASGLNGVIHELQSMGQEAAADVGRGFDNLKLTGMQTGHSGLTSAFDGFCDRWEWGVRTIVQDADQIAQRLGLAAGTYYEMDQYAMKTLKVVVASDLGNPNLTEEQEENMSWGQIGSDNPINQFLHPDYSAKSAQQALSDMGQTWKDTAHDMSQSIPMETAATVSGHKDDYDQALEQAYGPTPEERAQQQAQGGGTGSGG</sequence>
<accession>A0A9W4DXK2</accession>
<reference evidence="2" key="1">
    <citation type="submission" date="2021-05" db="EMBL/GenBank/DDBJ databases">
        <authorList>
            <person name="Arsene-Ploetze F."/>
        </authorList>
    </citation>
    <scope>NUCLEOTIDE SEQUENCE</scope>
    <source>
        <strain evidence="2">DSM 42138</strain>
    </source>
</reference>
<dbReference type="EMBL" id="CAJSLV010000083">
    <property type="protein sequence ID" value="CAG6397276.1"/>
    <property type="molecule type" value="Genomic_DNA"/>
</dbReference>
<evidence type="ECO:0000313" key="3">
    <source>
        <dbReference type="Proteomes" id="UP001152519"/>
    </source>
</evidence>
<keyword evidence="3" id="KW-1185">Reference proteome</keyword>
<dbReference type="Proteomes" id="UP001152519">
    <property type="component" value="Unassembled WGS sequence"/>
</dbReference>
<organism evidence="2 3">
    <name type="scientific">Actinacidiphila cocklensis</name>
    <dbReference type="NCBI Taxonomy" id="887465"/>
    <lineage>
        <taxon>Bacteria</taxon>
        <taxon>Bacillati</taxon>
        <taxon>Actinomycetota</taxon>
        <taxon>Actinomycetes</taxon>
        <taxon>Kitasatosporales</taxon>
        <taxon>Streptomycetaceae</taxon>
        <taxon>Actinacidiphila</taxon>
    </lineage>
</organism>
<feature type="region of interest" description="Disordered" evidence="1">
    <location>
        <begin position="197"/>
        <end position="219"/>
    </location>
</feature>
<comment type="caution">
    <text evidence="2">The sequence shown here is derived from an EMBL/GenBank/DDBJ whole genome shotgun (WGS) entry which is preliminary data.</text>
</comment>
<evidence type="ECO:0000313" key="2">
    <source>
        <dbReference type="EMBL" id="CAG6397276.1"/>
    </source>
</evidence>
<gene>
    <name evidence="2" type="ORF">SCOCK_510013</name>
</gene>
<dbReference type="AlphaFoldDB" id="A0A9W4DXK2"/>
<dbReference type="RefSeq" id="WP_251497034.1">
    <property type="nucleotide sequence ID" value="NZ_CAJSLV010000083.1"/>
</dbReference>
<protein>
    <submittedName>
        <fullName evidence="2">Uncharacterized protein</fullName>
    </submittedName>
</protein>
<evidence type="ECO:0000256" key="1">
    <source>
        <dbReference type="SAM" id="MobiDB-lite"/>
    </source>
</evidence>
<proteinExistence type="predicted"/>
<name>A0A9W4DXK2_9ACTN</name>